<keyword evidence="2" id="KW-1185">Reference proteome</keyword>
<comment type="caution">
    <text evidence="1">The sequence shown here is derived from an EMBL/GenBank/DDBJ whole genome shotgun (WGS) entry which is preliminary data.</text>
</comment>
<protein>
    <recommendedName>
        <fullName evidence="3">F-box domain-containing protein</fullName>
    </recommendedName>
</protein>
<accession>A0A8H4QIY6</accession>
<evidence type="ECO:0000313" key="2">
    <source>
        <dbReference type="Proteomes" id="UP000521872"/>
    </source>
</evidence>
<proteinExistence type="predicted"/>
<dbReference type="AlphaFoldDB" id="A0A8H4QIY6"/>
<reference evidence="1 2" key="1">
    <citation type="submission" date="2019-12" db="EMBL/GenBank/DDBJ databases">
        <authorList>
            <person name="Floudas D."/>
            <person name="Bentzer J."/>
            <person name="Ahren D."/>
            <person name="Johansson T."/>
            <person name="Persson P."/>
            <person name="Tunlid A."/>
        </authorList>
    </citation>
    <scope>NUCLEOTIDE SEQUENCE [LARGE SCALE GENOMIC DNA]</scope>
    <source>
        <strain evidence="1 2">CBS 102.39</strain>
    </source>
</reference>
<evidence type="ECO:0000313" key="1">
    <source>
        <dbReference type="EMBL" id="KAF4611763.1"/>
    </source>
</evidence>
<organism evidence="1 2">
    <name type="scientific">Agrocybe pediades</name>
    <dbReference type="NCBI Taxonomy" id="84607"/>
    <lineage>
        <taxon>Eukaryota</taxon>
        <taxon>Fungi</taxon>
        <taxon>Dikarya</taxon>
        <taxon>Basidiomycota</taxon>
        <taxon>Agaricomycotina</taxon>
        <taxon>Agaricomycetes</taxon>
        <taxon>Agaricomycetidae</taxon>
        <taxon>Agaricales</taxon>
        <taxon>Agaricineae</taxon>
        <taxon>Strophariaceae</taxon>
        <taxon>Agrocybe</taxon>
    </lineage>
</organism>
<name>A0A8H4QIY6_9AGAR</name>
<dbReference type="EMBL" id="JAACJL010000057">
    <property type="protein sequence ID" value="KAF4611763.1"/>
    <property type="molecule type" value="Genomic_DNA"/>
</dbReference>
<sequence>MAKPRRRGNKRRKQARSALPLAAGLPADILWKIIDIISRGRSPDPGHHTITYIRHISQVCRLWREVTLQSTSVWGNMIDINFLSRASEEWKSEIMRRTGRAGLSISGSLVPSREGTPDTASPTLTEIPNPATPILVDLLEHDWERVVALRLVFQTFEEGPLRDVLKIFWTKPALILEEFSIAFMFDSAEPVSIPPGAVIFLDNAPHLRSFCWQGLHSDLRAGWVKQLSQLYLPQVCSVQRALDIIRECPRLQKLTYDSHILHSAELVLEKVNLPELCSLNLKADFTACSALLTYITPNPACLLKWTYEKSTRLLPKI</sequence>
<gene>
    <name evidence="1" type="ORF">D9613_003597</name>
</gene>
<evidence type="ECO:0008006" key="3">
    <source>
        <dbReference type="Google" id="ProtNLM"/>
    </source>
</evidence>
<dbReference type="Proteomes" id="UP000521872">
    <property type="component" value="Unassembled WGS sequence"/>
</dbReference>